<proteinExistence type="predicted"/>
<dbReference type="AlphaFoldDB" id="A0AAF0F516"/>
<sequence>MAALSEVDLALRVRALSSLVQPSFLDQRDGESNALALRLSALLDLTEDLVHRQPQLQRTLESISDWQTTLDHYLTPADGITKNDPYYQLSMVLDGADDLRKFLSDMERCKELNDRGVMELSNLAGTPQRF</sequence>
<accession>A0AAF0F516</accession>
<protein>
    <submittedName>
        <fullName evidence="1">Uncharacterized protein</fullName>
    </submittedName>
</protein>
<organism evidence="1 2">
    <name type="scientific">Malassezia psittaci</name>
    <dbReference type="NCBI Taxonomy" id="1821823"/>
    <lineage>
        <taxon>Eukaryota</taxon>
        <taxon>Fungi</taxon>
        <taxon>Dikarya</taxon>
        <taxon>Basidiomycota</taxon>
        <taxon>Ustilaginomycotina</taxon>
        <taxon>Malasseziomycetes</taxon>
        <taxon>Malasseziales</taxon>
        <taxon>Malasseziaceae</taxon>
        <taxon>Malassezia</taxon>
    </lineage>
</organism>
<name>A0AAF0F516_9BASI</name>
<reference evidence="1" key="1">
    <citation type="submission" date="2023-02" db="EMBL/GenBank/DDBJ databases">
        <title>Mating type loci evolution in Malassezia.</title>
        <authorList>
            <person name="Coelho M.A."/>
        </authorList>
    </citation>
    <scope>NUCLEOTIDE SEQUENCE</scope>
    <source>
        <strain evidence="1">CBS 14136</strain>
    </source>
</reference>
<keyword evidence="2" id="KW-1185">Reference proteome</keyword>
<gene>
    <name evidence="1" type="ORF">MPSI1_001814</name>
</gene>
<dbReference type="EMBL" id="CP118376">
    <property type="protein sequence ID" value="WFD43161.1"/>
    <property type="molecule type" value="Genomic_DNA"/>
</dbReference>
<evidence type="ECO:0000313" key="2">
    <source>
        <dbReference type="Proteomes" id="UP001214628"/>
    </source>
</evidence>
<dbReference type="Proteomes" id="UP001214628">
    <property type="component" value="Chromosome 2"/>
</dbReference>
<evidence type="ECO:0000313" key="1">
    <source>
        <dbReference type="EMBL" id="WFD43161.1"/>
    </source>
</evidence>